<organism evidence="15">
    <name type="scientific">marine sediment metagenome</name>
    <dbReference type="NCBI Taxonomy" id="412755"/>
    <lineage>
        <taxon>unclassified sequences</taxon>
        <taxon>metagenomes</taxon>
        <taxon>ecological metagenomes</taxon>
    </lineage>
</organism>
<dbReference type="GO" id="GO:0051607">
    <property type="term" value="P:defense response to virus"/>
    <property type="evidence" value="ECO:0007669"/>
    <property type="project" value="UniProtKB-KW"/>
</dbReference>
<keyword evidence="6" id="KW-0479">Metal-binding</keyword>
<dbReference type="EC" id="3.1.12.1" evidence="3"/>
<keyword evidence="11" id="KW-0051">Antiviral defense</keyword>
<reference evidence="15" key="1">
    <citation type="journal article" date="2014" name="Front. Microbiol.">
        <title>High frequency of phylogenetically diverse reductive dehalogenase-homologous genes in deep subseafloor sedimentary metagenomes.</title>
        <authorList>
            <person name="Kawai M."/>
            <person name="Futagami T."/>
            <person name="Toyoda A."/>
            <person name="Takaki Y."/>
            <person name="Nishi S."/>
            <person name="Hori S."/>
            <person name="Arai W."/>
            <person name="Tsubouchi T."/>
            <person name="Morono Y."/>
            <person name="Uchiyama I."/>
            <person name="Ito T."/>
            <person name="Fujiyama A."/>
            <person name="Inagaki F."/>
            <person name="Takami H."/>
        </authorList>
    </citation>
    <scope>NUCLEOTIDE SEQUENCE</scope>
    <source>
        <strain evidence="15">Expedition CK06-06</strain>
    </source>
</reference>
<keyword evidence="10" id="KW-0411">Iron-sulfur</keyword>
<dbReference type="EMBL" id="BARS01008289">
    <property type="protein sequence ID" value="GAF76605.1"/>
    <property type="molecule type" value="Genomic_DNA"/>
</dbReference>
<dbReference type="InterPro" id="IPR011604">
    <property type="entry name" value="PDDEXK-like_dom_sf"/>
</dbReference>
<dbReference type="GO" id="GO:0004527">
    <property type="term" value="F:exonuclease activity"/>
    <property type="evidence" value="ECO:0007669"/>
    <property type="project" value="UniProtKB-KW"/>
</dbReference>
<dbReference type="GO" id="GO:0046872">
    <property type="term" value="F:metal ion binding"/>
    <property type="evidence" value="ECO:0007669"/>
    <property type="project" value="UniProtKB-KW"/>
</dbReference>
<comment type="similarity">
    <text evidence="2">Belongs to the CRISPR-associated exonuclease Cas4 family.</text>
</comment>
<evidence type="ECO:0000313" key="15">
    <source>
        <dbReference type="EMBL" id="GAF76605.1"/>
    </source>
</evidence>
<comment type="catalytic activity">
    <reaction evidence="13">
        <text>exonucleolytic cleavage in the 5'- to 3'-direction to yield nucleoside 3'-phosphates.</text>
        <dbReference type="EC" id="3.1.12.1"/>
    </reaction>
</comment>
<evidence type="ECO:0000256" key="10">
    <source>
        <dbReference type="ARBA" id="ARBA00023014"/>
    </source>
</evidence>
<evidence type="ECO:0000256" key="3">
    <source>
        <dbReference type="ARBA" id="ARBA00012768"/>
    </source>
</evidence>
<dbReference type="InterPro" id="IPR013343">
    <property type="entry name" value="CRISPR-assoc_prot_Cas4"/>
</dbReference>
<evidence type="ECO:0000256" key="13">
    <source>
        <dbReference type="ARBA" id="ARBA00033996"/>
    </source>
</evidence>
<evidence type="ECO:0000256" key="8">
    <source>
        <dbReference type="ARBA" id="ARBA00022839"/>
    </source>
</evidence>
<dbReference type="InterPro" id="IPR022765">
    <property type="entry name" value="Dna2/Cas4_DUF83"/>
</dbReference>
<dbReference type="NCBIfam" id="TIGR00372">
    <property type="entry name" value="cas4"/>
    <property type="match status" value="1"/>
</dbReference>
<comment type="cofactor">
    <cofactor evidence="1">
        <name>[4Fe-4S] cluster</name>
        <dbReference type="ChEBI" id="CHEBI:49883"/>
    </cofactor>
</comment>
<protein>
    <recommendedName>
        <fullName evidence="4">CRISPR-associated exonuclease Cas4</fullName>
        <ecNumber evidence="3">3.1.12.1</ecNumber>
    </recommendedName>
</protein>
<keyword evidence="5" id="KW-0540">Nuclease</keyword>
<comment type="caution">
    <text evidence="15">The sequence shown here is derived from an EMBL/GenBank/DDBJ whole genome shotgun (WGS) entry which is preliminary data.</text>
</comment>
<evidence type="ECO:0000256" key="4">
    <source>
        <dbReference type="ARBA" id="ARBA00020049"/>
    </source>
</evidence>
<gene>
    <name evidence="15" type="ORF">S01H1_15831</name>
</gene>
<dbReference type="GO" id="GO:0051536">
    <property type="term" value="F:iron-sulfur cluster binding"/>
    <property type="evidence" value="ECO:0007669"/>
    <property type="project" value="UniProtKB-KW"/>
</dbReference>
<dbReference type="Gene3D" id="3.90.320.10">
    <property type="match status" value="1"/>
</dbReference>
<name>X0TKJ9_9ZZZZ</name>
<dbReference type="AlphaFoldDB" id="X0TKJ9"/>
<keyword evidence="12" id="KW-0464">Manganese</keyword>
<evidence type="ECO:0000256" key="11">
    <source>
        <dbReference type="ARBA" id="ARBA00023118"/>
    </source>
</evidence>
<evidence type="ECO:0000256" key="9">
    <source>
        <dbReference type="ARBA" id="ARBA00023004"/>
    </source>
</evidence>
<evidence type="ECO:0000256" key="7">
    <source>
        <dbReference type="ARBA" id="ARBA00022801"/>
    </source>
</evidence>
<evidence type="ECO:0000256" key="1">
    <source>
        <dbReference type="ARBA" id="ARBA00001966"/>
    </source>
</evidence>
<sequence>MYSDLNVPAKPLFSRSYRVAGKPDYIVKENNHYIPIELKSGSYQKPRQNHVLQLAAYCQLLEDTYGTFVPYGMLVYNNSDYKIPFDPKLRFELESVIKTMRSSLKTGDVVLNHNDSNKCRFCSMRTYCDNKLV</sequence>
<evidence type="ECO:0000256" key="5">
    <source>
        <dbReference type="ARBA" id="ARBA00022722"/>
    </source>
</evidence>
<keyword evidence="8" id="KW-0269">Exonuclease</keyword>
<evidence type="ECO:0000256" key="12">
    <source>
        <dbReference type="ARBA" id="ARBA00023211"/>
    </source>
</evidence>
<evidence type="ECO:0000256" key="2">
    <source>
        <dbReference type="ARBA" id="ARBA00009189"/>
    </source>
</evidence>
<proteinExistence type="inferred from homology"/>
<dbReference type="PANTHER" id="PTHR36531:SF6">
    <property type="entry name" value="DNA REPLICATION ATP-DEPENDENT HELICASE_NUCLEASE DNA2"/>
    <property type="match status" value="1"/>
</dbReference>
<evidence type="ECO:0000259" key="14">
    <source>
        <dbReference type="Pfam" id="PF01930"/>
    </source>
</evidence>
<accession>X0TKJ9</accession>
<dbReference type="PANTHER" id="PTHR36531">
    <property type="entry name" value="CRISPR-ASSOCIATED EXONUCLEASE CAS4"/>
    <property type="match status" value="1"/>
</dbReference>
<dbReference type="InterPro" id="IPR051827">
    <property type="entry name" value="Cas4_exonuclease"/>
</dbReference>
<evidence type="ECO:0000256" key="6">
    <source>
        <dbReference type="ARBA" id="ARBA00022723"/>
    </source>
</evidence>
<keyword evidence="9" id="KW-0408">Iron</keyword>
<dbReference type="Pfam" id="PF01930">
    <property type="entry name" value="Cas_Cas4"/>
    <property type="match status" value="1"/>
</dbReference>
<keyword evidence="7" id="KW-0378">Hydrolase</keyword>
<feature type="domain" description="DUF83" evidence="14">
    <location>
        <begin position="20"/>
        <end position="128"/>
    </location>
</feature>